<keyword evidence="3" id="KW-0862">Zinc</keyword>
<evidence type="ECO:0000313" key="9">
    <source>
        <dbReference type="Proteomes" id="UP000791440"/>
    </source>
</evidence>
<dbReference type="SMART" id="SM00980">
    <property type="entry name" value="THAP"/>
    <property type="match status" value="1"/>
</dbReference>
<feature type="region of interest" description="Disordered" evidence="6">
    <location>
        <begin position="97"/>
        <end position="162"/>
    </location>
</feature>
<feature type="domain" description="THAP-type" evidence="7">
    <location>
        <begin position="1"/>
        <end position="74"/>
    </location>
</feature>
<keyword evidence="9" id="KW-1185">Reference proteome</keyword>
<evidence type="ECO:0000259" key="7">
    <source>
        <dbReference type="PROSITE" id="PS50950"/>
    </source>
</evidence>
<evidence type="ECO:0000256" key="6">
    <source>
        <dbReference type="SAM" id="MobiDB-lite"/>
    </source>
</evidence>
<comment type="caution">
    <text evidence="8">The sequence shown here is derived from an EMBL/GenBank/DDBJ whole genome shotgun (WGS) entry which is preliminary data.</text>
</comment>
<keyword evidence="1" id="KW-0479">Metal-binding</keyword>
<evidence type="ECO:0000256" key="2">
    <source>
        <dbReference type="ARBA" id="ARBA00022771"/>
    </source>
</evidence>
<protein>
    <recommendedName>
        <fullName evidence="7">THAP-type domain-containing protein</fullName>
    </recommendedName>
</protein>
<evidence type="ECO:0000256" key="5">
    <source>
        <dbReference type="PROSITE-ProRule" id="PRU00309"/>
    </source>
</evidence>
<dbReference type="InterPro" id="IPR006612">
    <property type="entry name" value="THAP_Znf"/>
</dbReference>
<dbReference type="EMBL" id="JH668606">
    <property type="protein sequence ID" value="KAG6459036.1"/>
    <property type="molecule type" value="Genomic_DNA"/>
</dbReference>
<dbReference type="PROSITE" id="PS50950">
    <property type="entry name" value="ZF_THAP"/>
    <property type="match status" value="1"/>
</dbReference>
<organism evidence="8 9">
    <name type="scientific">Manduca sexta</name>
    <name type="common">Tobacco hawkmoth</name>
    <name type="synonym">Tobacco hornworm</name>
    <dbReference type="NCBI Taxonomy" id="7130"/>
    <lineage>
        <taxon>Eukaryota</taxon>
        <taxon>Metazoa</taxon>
        <taxon>Ecdysozoa</taxon>
        <taxon>Arthropoda</taxon>
        <taxon>Hexapoda</taxon>
        <taxon>Insecta</taxon>
        <taxon>Pterygota</taxon>
        <taxon>Neoptera</taxon>
        <taxon>Endopterygota</taxon>
        <taxon>Lepidoptera</taxon>
        <taxon>Glossata</taxon>
        <taxon>Ditrysia</taxon>
        <taxon>Bombycoidea</taxon>
        <taxon>Sphingidae</taxon>
        <taxon>Sphinginae</taxon>
        <taxon>Sphingini</taxon>
        <taxon>Manduca</taxon>
    </lineage>
</organism>
<gene>
    <name evidence="8" type="ORF">O3G_MSEX011172</name>
</gene>
<feature type="compositionally biased region" description="Acidic residues" evidence="6">
    <location>
        <begin position="287"/>
        <end position="299"/>
    </location>
</feature>
<feature type="compositionally biased region" description="Basic and acidic residues" evidence="6">
    <location>
        <begin position="300"/>
        <end position="309"/>
    </location>
</feature>
<feature type="region of interest" description="Disordered" evidence="6">
    <location>
        <begin position="283"/>
        <end position="309"/>
    </location>
</feature>
<sequence>MNQGNSVGKQNIYNVDIFTYRCKEWVKIAGNEDLAYLPIQKLHQLKFVCGKHFINSDFKKKGTQLKKTAVPSIRLTSKPLTDSILAEFPYHLFKEQQASREGAGEELGTETEVTQPSFEDEKEVDNRSSTLPEALAGPGEELGTETEVTQPGFDDENEVDNSSSTLPEALAEEIVVPEPKKFSWQEPTEAVPVLTDDVETEVIVDSLSMYCDDGKHDSLLSEQLDEDHKGEREATEVAGKSAVTSEVQLVLSTIRRHLMRKLDPITQHDQDQDDVISLKSEIKSEEDNCNDDNNNDNDDSDNKSPEDDVLMKLTSPEPAQNKSDEAASCVEIGDEAPAQECDTIEIYMTPADLMKVKDIGLPGVQILELNEASCVNLAPPQSPVGQALVLSAAAPADSRPRVRQEIVQPQIKKRRLSSDLNRDSIRVFSYNTHHVKPDCYVRLPRLPDACLRRRRLRAATCGTVETKTTDDKRGVLQPG</sequence>
<dbReference type="Proteomes" id="UP000791440">
    <property type="component" value="Unassembled WGS sequence"/>
</dbReference>
<reference evidence="8" key="1">
    <citation type="journal article" date="2016" name="Insect Biochem. Mol. Biol.">
        <title>Multifaceted biological insights from a draft genome sequence of the tobacco hornworm moth, Manduca sexta.</title>
        <authorList>
            <person name="Kanost M.R."/>
            <person name="Arrese E.L."/>
            <person name="Cao X."/>
            <person name="Chen Y.R."/>
            <person name="Chellapilla S."/>
            <person name="Goldsmith M.R."/>
            <person name="Grosse-Wilde E."/>
            <person name="Heckel D.G."/>
            <person name="Herndon N."/>
            <person name="Jiang H."/>
            <person name="Papanicolaou A."/>
            <person name="Qu J."/>
            <person name="Soulages J.L."/>
            <person name="Vogel H."/>
            <person name="Walters J."/>
            <person name="Waterhouse R.M."/>
            <person name="Ahn S.J."/>
            <person name="Almeida F.C."/>
            <person name="An C."/>
            <person name="Aqrawi P."/>
            <person name="Bretschneider A."/>
            <person name="Bryant W.B."/>
            <person name="Bucks S."/>
            <person name="Chao H."/>
            <person name="Chevignon G."/>
            <person name="Christen J.M."/>
            <person name="Clarke D.F."/>
            <person name="Dittmer N.T."/>
            <person name="Ferguson L.C.F."/>
            <person name="Garavelou S."/>
            <person name="Gordon K.H.J."/>
            <person name="Gunaratna R.T."/>
            <person name="Han Y."/>
            <person name="Hauser F."/>
            <person name="He Y."/>
            <person name="Heidel-Fischer H."/>
            <person name="Hirsh A."/>
            <person name="Hu Y."/>
            <person name="Jiang H."/>
            <person name="Kalra D."/>
            <person name="Klinner C."/>
            <person name="Konig C."/>
            <person name="Kovar C."/>
            <person name="Kroll A.R."/>
            <person name="Kuwar S.S."/>
            <person name="Lee S.L."/>
            <person name="Lehman R."/>
            <person name="Li K."/>
            <person name="Li Z."/>
            <person name="Liang H."/>
            <person name="Lovelace S."/>
            <person name="Lu Z."/>
            <person name="Mansfield J.H."/>
            <person name="McCulloch K.J."/>
            <person name="Mathew T."/>
            <person name="Morton B."/>
            <person name="Muzny D.M."/>
            <person name="Neunemann D."/>
            <person name="Ongeri F."/>
            <person name="Pauchet Y."/>
            <person name="Pu L.L."/>
            <person name="Pyrousis I."/>
            <person name="Rao X.J."/>
            <person name="Redding A."/>
            <person name="Roesel C."/>
            <person name="Sanchez-Gracia A."/>
            <person name="Schaack S."/>
            <person name="Shukla A."/>
            <person name="Tetreau G."/>
            <person name="Wang Y."/>
            <person name="Xiong G.H."/>
            <person name="Traut W."/>
            <person name="Walsh T.K."/>
            <person name="Worley K.C."/>
            <person name="Wu D."/>
            <person name="Wu W."/>
            <person name="Wu Y.Q."/>
            <person name="Zhang X."/>
            <person name="Zou Z."/>
            <person name="Zucker H."/>
            <person name="Briscoe A.D."/>
            <person name="Burmester T."/>
            <person name="Clem R.J."/>
            <person name="Feyereisen R."/>
            <person name="Grimmelikhuijzen C.J.P."/>
            <person name="Hamodrakas S.J."/>
            <person name="Hansson B.S."/>
            <person name="Huguet E."/>
            <person name="Jermiin L.S."/>
            <person name="Lan Q."/>
            <person name="Lehman H.K."/>
            <person name="Lorenzen M."/>
            <person name="Merzendorfer H."/>
            <person name="Michalopoulos I."/>
            <person name="Morton D.B."/>
            <person name="Muthukrishnan S."/>
            <person name="Oakeshott J.G."/>
            <person name="Palmer W."/>
            <person name="Park Y."/>
            <person name="Passarelli A.L."/>
            <person name="Rozas J."/>
            <person name="Schwartz L.M."/>
            <person name="Smith W."/>
            <person name="Southgate A."/>
            <person name="Vilcinskas A."/>
            <person name="Vogt R."/>
            <person name="Wang P."/>
            <person name="Werren J."/>
            <person name="Yu X.Q."/>
            <person name="Zhou J.J."/>
            <person name="Brown S.J."/>
            <person name="Scherer S.E."/>
            <person name="Richards S."/>
            <person name="Blissard G.W."/>
        </authorList>
    </citation>
    <scope>NUCLEOTIDE SEQUENCE</scope>
</reference>
<dbReference type="AlphaFoldDB" id="A0A922CUW3"/>
<dbReference type="GO" id="GO:0008270">
    <property type="term" value="F:zinc ion binding"/>
    <property type="evidence" value="ECO:0007669"/>
    <property type="project" value="UniProtKB-KW"/>
</dbReference>
<accession>A0A922CUW3</accession>
<evidence type="ECO:0000256" key="1">
    <source>
        <dbReference type="ARBA" id="ARBA00022723"/>
    </source>
</evidence>
<dbReference type="GO" id="GO:0003677">
    <property type="term" value="F:DNA binding"/>
    <property type="evidence" value="ECO:0007669"/>
    <property type="project" value="UniProtKB-UniRule"/>
</dbReference>
<evidence type="ECO:0000256" key="4">
    <source>
        <dbReference type="ARBA" id="ARBA00023125"/>
    </source>
</evidence>
<keyword evidence="2 5" id="KW-0863">Zinc-finger</keyword>
<reference evidence="8" key="2">
    <citation type="submission" date="2020-12" db="EMBL/GenBank/DDBJ databases">
        <authorList>
            <person name="Kanost M."/>
        </authorList>
    </citation>
    <scope>NUCLEOTIDE SEQUENCE</scope>
</reference>
<proteinExistence type="predicted"/>
<dbReference type="Pfam" id="PF05485">
    <property type="entry name" value="THAP"/>
    <property type="match status" value="1"/>
</dbReference>
<evidence type="ECO:0000313" key="8">
    <source>
        <dbReference type="EMBL" id="KAG6459036.1"/>
    </source>
</evidence>
<evidence type="ECO:0000256" key="3">
    <source>
        <dbReference type="ARBA" id="ARBA00022833"/>
    </source>
</evidence>
<keyword evidence="4 5" id="KW-0238">DNA-binding</keyword>
<name>A0A922CUW3_MANSE</name>